<feature type="coiled-coil region" evidence="1">
    <location>
        <begin position="178"/>
        <end position="205"/>
    </location>
</feature>
<evidence type="ECO:0000313" key="5">
    <source>
        <dbReference type="Proteomes" id="UP000095247"/>
    </source>
</evidence>
<keyword evidence="2" id="KW-1133">Transmembrane helix</keyword>
<dbReference type="RefSeq" id="WP_069725892.1">
    <property type="nucleotide sequence ID" value="NZ_MDCO01000006.1"/>
</dbReference>
<proteinExistence type="predicted"/>
<reference evidence="4 5" key="1">
    <citation type="submission" date="2016-08" db="EMBL/GenBank/DDBJ databases">
        <title>Characterization and recognition of Brachyspira hampsonii sp. nov., a novel intestinal spirochete that is pathogenic to pigs.</title>
        <authorList>
            <person name="Mirajkar N."/>
            <person name="La T."/>
            <person name="Phillips N."/>
            <person name="Hampson D."/>
            <person name="Gebhart C."/>
        </authorList>
    </citation>
    <scope>NUCLEOTIDE SEQUENCE [LARGE SCALE GENOMIC DNA]</scope>
    <source>
        <strain evidence="4 5">P280/1</strain>
    </source>
</reference>
<organism evidence="4 5">
    <name type="scientific">Brachyspira hampsonii</name>
    <dbReference type="NCBI Taxonomy" id="1287055"/>
    <lineage>
        <taxon>Bacteria</taxon>
        <taxon>Pseudomonadati</taxon>
        <taxon>Spirochaetota</taxon>
        <taxon>Spirochaetia</taxon>
        <taxon>Brachyspirales</taxon>
        <taxon>Brachyspiraceae</taxon>
        <taxon>Brachyspira</taxon>
    </lineage>
</organism>
<protein>
    <recommendedName>
        <fullName evidence="3">Restriction endonuclease type IV Mrr domain-containing protein</fullName>
    </recommendedName>
</protein>
<comment type="caution">
    <text evidence="4">The sequence shown here is derived from an EMBL/GenBank/DDBJ whole genome shotgun (WGS) entry which is preliminary data.</text>
</comment>
<dbReference type="Gene3D" id="1.25.40.10">
    <property type="entry name" value="Tetratricopeptide repeat domain"/>
    <property type="match status" value="1"/>
</dbReference>
<accession>A0A1E5NGP0</accession>
<dbReference type="GO" id="GO:0004519">
    <property type="term" value="F:endonuclease activity"/>
    <property type="evidence" value="ECO:0007669"/>
    <property type="project" value="InterPro"/>
</dbReference>
<dbReference type="EMBL" id="MDCO01000006">
    <property type="protein sequence ID" value="OEJ15339.1"/>
    <property type="molecule type" value="Genomic_DNA"/>
</dbReference>
<evidence type="ECO:0000259" key="3">
    <source>
        <dbReference type="Pfam" id="PF04471"/>
    </source>
</evidence>
<name>A0A1E5NGP0_9SPIR</name>
<dbReference type="AlphaFoldDB" id="A0A1E5NGP0"/>
<keyword evidence="2" id="KW-0812">Transmembrane</keyword>
<feature type="domain" description="Restriction endonuclease type IV Mrr" evidence="3">
    <location>
        <begin position="437"/>
        <end position="555"/>
    </location>
</feature>
<dbReference type="GO" id="GO:0003677">
    <property type="term" value="F:DNA binding"/>
    <property type="evidence" value="ECO:0007669"/>
    <property type="project" value="InterPro"/>
</dbReference>
<evidence type="ECO:0000256" key="1">
    <source>
        <dbReference type="SAM" id="Coils"/>
    </source>
</evidence>
<dbReference type="InterPro" id="IPR011990">
    <property type="entry name" value="TPR-like_helical_dom_sf"/>
</dbReference>
<dbReference type="InterPro" id="IPR007560">
    <property type="entry name" value="Restrct_endonuc_IV_Mrr"/>
</dbReference>
<evidence type="ECO:0000256" key="2">
    <source>
        <dbReference type="SAM" id="Phobius"/>
    </source>
</evidence>
<dbReference type="GO" id="GO:0009307">
    <property type="term" value="P:DNA restriction-modification system"/>
    <property type="evidence" value="ECO:0007669"/>
    <property type="project" value="InterPro"/>
</dbReference>
<keyword evidence="1" id="KW-0175">Coiled coil</keyword>
<sequence length="561" mass="66387">MLDSYTYIIIVPVSIIIVLGIIFFLKTIIRGNNKTYKPKDIKKKIDELEKKIQMNPKDYNAIYELAVIEEQYNMTEKAIEKYEKLLNIKYFEGEELNIYKKLEELYSKLDNREESLKYTLKIAQIDINNTYYSIKAATELGKEGAYKLASEYFNRVLNNKNDFEIYELKIAAISYFINKEYKKVISMLEELHKRLSRNISNIEEDYDEMILIEKILISLYIINDEINSARSFAESILSSKTIKNDYKYRFFINRIYLYILYKSDDNEAFINLYNQYSKQYKINEIKKDETIIILDFGFYNYFIKDINSAISYFEHIKLFNDPEFSIYDLDSIFNYLSAIAKAEVQLKKLRGDMLLNNNDKYIKENYEKYVDAKYIESWENAVSLWEDSFNSLDKILNLIEIERSVDIEKILLECNINENNATIENVSSKKVDKIYDISLSSFKSICQDIIQKKLLYSAVQEYNEKLIDYDYGDEVNYLAFAANKSKKDLTLISFKRWRNTEVGELVIRDFILLINEAGAKNGILILPLELTNSARSYATHNNKIKVYTRNQFNYMLRDSKI</sequence>
<dbReference type="Proteomes" id="UP000095247">
    <property type="component" value="Unassembled WGS sequence"/>
</dbReference>
<gene>
    <name evidence="4" type="ORF">BFL38_13670</name>
</gene>
<dbReference type="SUPFAM" id="SSF81901">
    <property type="entry name" value="HCP-like"/>
    <property type="match status" value="1"/>
</dbReference>
<keyword evidence="2" id="KW-0472">Membrane</keyword>
<dbReference type="Pfam" id="PF04471">
    <property type="entry name" value="Mrr_cat"/>
    <property type="match status" value="1"/>
</dbReference>
<feature type="transmembrane region" description="Helical" evidence="2">
    <location>
        <begin position="6"/>
        <end position="29"/>
    </location>
</feature>
<evidence type="ECO:0000313" key="4">
    <source>
        <dbReference type="EMBL" id="OEJ15339.1"/>
    </source>
</evidence>